<sequence length="364" mass="42728">MGCVYLTLLLVINVYILNAHEYRDHSYSSREAGMEEGNAEGFAEMNEDTDILHRKRRDTNQTKEELKPTTETQLKSKKKEDQVKSEKVERSKMNKTEEQLTLNKTEEHPRGKKFEDLKAKIDEVIKEKDKAKLNEQNAKKEAELKAKKEEEIQAKMKVALKRNKFFLNPRKEKELRNKIDGVKEEKEKPKKEKKVEPKKEDLNTNKTKAEVKVNQTDPHKYSWSTIKLLSQGHPNSQLKFRSALEDQMQNLKDQGDLVNWEKLAAKFRKAYDVQDAFHKKLSEASKKKQRIHLTPVEMEHYTFIGKMKEYARIMNEKGLPERVSINRTADKFLEYWFKYVEETESSETETSTVTKQETSTIPKG</sequence>
<evidence type="ECO:0000313" key="4">
    <source>
        <dbReference type="EMBL" id="CAG6619070.1"/>
    </source>
</evidence>
<evidence type="ECO:0000256" key="1">
    <source>
        <dbReference type="SAM" id="Coils"/>
    </source>
</evidence>
<name>A0A8D8LYR4_9HEMI</name>
<accession>A0A8D8LYR4</accession>
<feature type="region of interest" description="Disordered" evidence="2">
    <location>
        <begin position="177"/>
        <end position="206"/>
    </location>
</feature>
<dbReference type="AlphaFoldDB" id="A0A8D8LYR4"/>
<feature type="compositionally biased region" description="Basic and acidic residues" evidence="2">
    <location>
        <begin position="78"/>
        <end position="107"/>
    </location>
</feature>
<organism evidence="4">
    <name type="scientific">Cacopsylla melanoneura</name>
    <dbReference type="NCBI Taxonomy" id="428564"/>
    <lineage>
        <taxon>Eukaryota</taxon>
        <taxon>Metazoa</taxon>
        <taxon>Ecdysozoa</taxon>
        <taxon>Arthropoda</taxon>
        <taxon>Hexapoda</taxon>
        <taxon>Insecta</taxon>
        <taxon>Pterygota</taxon>
        <taxon>Neoptera</taxon>
        <taxon>Paraneoptera</taxon>
        <taxon>Hemiptera</taxon>
        <taxon>Sternorrhyncha</taxon>
        <taxon>Psylloidea</taxon>
        <taxon>Psyllidae</taxon>
        <taxon>Psyllinae</taxon>
        <taxon>Cacopsylla</taxon>
    </lineage>
</organism>
<feature type="region of interest" description="Disordered" evidence="2">
    <location>
        <begin position="45"/>
        <end position="107"/>
    </location>
</feature>
<reference evidence="4" key="1">
    <citation type="submission" date="2021-05" db="EMBL/GenBank/DDBJ databases">
        <authorList>
            <person name="Alioto T."/>
            <person name="Alioto T."/>
            <person name="Gomez Garrido J."/>
        </authorList>
    </citation>
    <scope>NUCLEOTIDE SEQUENCE</scope>
</reference>
<feature type="signal peptide" evidence="3">
    <location>
        <begin position="1"/>
        <end position="19"/>
    </location>
</feature>
<keyword evidence="3" id="KW-0732">Signal</keyword>
<feature type="region of interest" description="Disordered" evidence="2">
    <location>
        <begin position="343"/>
        <end position="364"/>
    </location>
</feature>
<feature type="chain" id="PRO_5035703357" evidence="3">
    <location>
        <begin position="20"/>
        <end position="364"/>
    </location>
</feature>
<protein>
    <submittedName>
        <fullName evidence="4">Uncharacterized protein</fullName>
    </submittedName>
</protein>
<evidence type="ECO:0000256" key="3">
    <source>
        <dbReference type="SAM" id="SignalP"/>
    </source>
</evidence>
<evidence type="ECO:0000256" key="2">
    <source>
        <dbReference type="SAM" id="MobiDB-lite"/>
    </source>
</evidence>
<dbReference type="EMBL" id="HBUF01044810">
    <property type="protein sequence ID" value="CAG6619070.1"/>
    <property type="molecule type" value="Transcribed_RNA"/>
</dbReference>
<feature type="compositionally biased region" description="Basic and acidic residues" evidence="2">
    <location>
        <begin position="58"/>
        <end position="68"/>
    </location>
</feature>
<feature type="compositionally biased region" description="Low complexity" evidence="2">
    <location>
        <begin position="348"/>
        <end position="364"/>
    </location>
</feature>
<feature type="coiled-coil region" evidence="1">
    <location>
        <begin position="114"/>
        <end position="157"/>
    </location>
</feature>
<dbReference type="EMBL" id="HBUF01044808">
    <property type="protein sequence ID" value="CAG6619068.1"/>
    <property type="molecule type" value="Transcribed_RNA"/>
</dbReference>
<proteinExistence type="predicted"/>
<keyword evidence="1" id="KW-0175">Coiled coil</keyword>